<evidence type="ECO:0000313" key="12">
    <source>
        <dbReference type="Ensembl" id="ENSCPRP00005007449.1"/>
    </source>
</evidence>
<evidence type="ECO:0000313" key="13">
    <source>
        <dbReference type="Proteomes" id="UP000594220"/>
    </source>
</evidence>
<dbReference type="CDD" id="cd00061">
    <property type="entry name" value="FN1"/>
    <property type="match status" value="3"/>
</dbReference>
<feature type="domain" description="Fibronectin type-III" evidence="10">
    <location>
        <begin position="546"/>
        <end position="638"/>
    </location>
</feature>
<feature type="domain" description="Fibronectin type-III" evidence="10">
    <location>
        <begin position="71"/>
        <end position="161"/>
    </location>
</feature>
<dbReference type="PROSITE" id="PS50853">
    <property type="entry name" value="FN3"/>
    <property type="match status" value="11"/>
</dbReference>
<dbReference type="FunFam" id="2.10.70.10:FF:000006">
    <property type="entry name" value="Fibronectin 1"/>
    <property type="match status" value="1"/>
</dbReference>
<dbReference type="SUPFAM" id="SSF57603">
    <property type="entry name" value="FnI-like domain"/>
    <property type="match status" value="3"/>
</dbReference>
<feature type="domain" description="Fibronectin type-III" evidence="10">
    <location>
        <begin position="821"/>
        <end position="912"/>
    </location>
</feature>
<dbReference type="GO" id="GO:0005576">
    <property type="term" value="C:extracellular region"/>
    <property type="evidence" value="ECO:0007669"/>
    <property type="project" value="InterPro"/>
</dbReference>
<dbReference type="Pfam" id="PF00041">
    <property type="entry name" value="fn3"/>
    <property type="match status" value="13"/>
</dbReference>
<dbReference type="FunFam" id="2.60.40.10:FF:000227">
    <property type="entry name" value="Fibronectin isoform X1"/>
    <property type="match status" value="1"/>
</dbReference>
<dbReference type="FunFam" id="2.60.40.10:FF:000099">
    <property type="entry name" value="Fibronectin 1"/>
    <property type="match status" value="3"/>
</dbReference>
<evidence type="ECO:0000256" key="9">
    <source>
        <dbReference type="SAM" id="MobiDB-lite"/>
    </source>
</evidence>
<dbReference type="CDD" id="cd00063">
    <property type="entry name" value="FN3"/>
    <property type="match status" value="13"/>
</dbReference>
<dbReference type="PROSITE" id="PS51091">
    <property type="entry name" value="FN1_2"/>
    <property type="match status" value="3"/>
</dbReference>
<evidence type="ECO:0000259" key="10">
    <source>
        <dbReference type="PROSITE" id="PS50853"/>
    </source>
</evidence>
<dbReference type="GeneTree" id="ENSGT00940000155126"/>
<dbReference type="InterPro" id="IPR036116">
    <property type="entry name" value="FN3_sf"/>
</dbReference>
<dbReference type="PROSITE" id="PS01253">
    <property type="entry name" value="FN1_1"/>
    <property type="match status" value="1"/>
</dbReference>
<dbReference type="InterPro" id="IPR050991">
    <property type="entry name" value="ECM_Regulatory_Proteins"/>
</dbReference>
<dbReference type="FunFam" id="2.60.40.10:FF:000447">
    <property type="entry name" value="fibronectin isoform X1"/>
    <property type="match status" value="1"/>
</dbReference>
<keyword evidence="4" id="KW-0677">Repeat</keyword>
<dbReference type="InterPro" id="IPR013783">
    <property type="entry name" value="Ig-like_fold"/>
</dbReference>
<dbReference type="SMART" id="SM00060">
    <property type="entry name" value="FN3"/>
    <property type="match status" value="12"/>
</dbReference>
<evidence type="ECO:0000256" key="3">
    <source>
        <dbReference type="ARBA" id="ARBA00022674"/>
    </source>
</evidence>
<reference evidence="12" key="2">
    <citation type="submission" date="2025-09" db="UniProtKB">
        <authorList>
            <consortium name="Ensembl"/>
        </authorList>
    </citation>
    <scope>IDENTIFICATION</scope>
</reference>
<evidence type="ECO:0000256" key="8">
    <source>
        <dbReference type="ARBA" id="ARBA00023180"/>
    </source>
</evidence>
<evidence type="ECO:0000256" key="2">
    <source>
        <dbReference type="ARBA" id="ARBA00022486"/>
    </source>
</evidence>
<keyword evidence="7" id="KW-1015">Disulfide bond</keyword>
<feature type="domain" description="Fibronectin type-III" evidence="10">
    <location>
        <begin position="1001"/>
        <end position="1094"/>
    </location>
</feature>
<protein>
    <recommendedName>
        <fullName evidence="1">Fibronectin</fullName>
    </recommendedName>
</protein>
<dbReference type="GO" id="GO:0007507">
    <property type="term" value="P:heart development"/>
    <property type="evidence" value="ECO:0007669"/>
    <property type="project" value="TreeGrafter"/>
</dbReference>
<feature type="domain" description="Fibronectin type-I" evidence="11">
    <location>
        <begin position="1452"/>
        <end position="1496"/>
    </location>
</feature>
<dbReference type="GO" id="GO:0008360">
    <property type="term" value="P:regulation of cell shape"/>
    <property type="evidence" value="ECO:0007669"/>
    <property type="project" value="UniProtKB-KW"/>
</dbReference>
<dbReference type="Pfam" id="PF00039">
    <property type="entry name" value="fn1"/>
    <property type="match status" value="3"/>
</dbReference>
<feature type="domain" description="Fibronectin type-III" evidence="10">
    <location>
        <begin position="261"/>
        <end position="350"/>
    </location>
</feature>
<accession>A0A7M4EBU4</accession>
<feature type="region of interest" description="Disordered" evidence="9">
    <location>
        <begin position="1336"/>
        <end position="1363"/>
    </location>
</feature>
<dbReference type="GO" id="GO:0007044">
    <property type="term" value="P:cell-substrate junction assembly"/>
    <property type="evidence" value="ECO:0007669"/>
    <property type="project" value="TreeGrafter"/>
</dbReference>
<dbReference type="GO" id="GO:0005178">
    <property type="term" value="F:integrin binding"/>
    <property type="evidence" value="ECO:0007669"/>
    <property type="project" value="TreeGrafter"/>
</dbReference>
<keyword evidence="3" id="KW-0358">Heparin-binding</keyword>
<keyword evidence="6" id="KW-0133">Cell shape</keyword>
<sequence>LVMSMNGDSVFIVLGYRIIYSPSVEGSSTELNLPDTATSVTLSDLMPGVQYNISIYAVEENQESTPVFIQQETTGVPRAVSDVKITIMWTPPESAVSGYRVEVIPVHHPGEHGQRLPITRSSFAEVIDLLPGTTYIFKIFAVSHGRESKPLTGEQTTSKHLSFKLFKNIEINIFGPFQNHASQLLFSILEIDAMRAALEGCPQNSFAAYFLGLAWQVRSGRHGILESNPPWKQQGYRKIPGVVISSEILTFVLLSFLELDAPTNLRFVNTTESSVLVTWTSPRAPISGYRLTVGPTRGGQPRNYNVGPSVIKYLLKNLKPGTEYTVYLVAVKDNQQSTRETGVFTTCNVNTCNLMNTALFFSLLFSFASMLEVPQLTDLSFVDITDTSIGLRWTPLNSSTIIGYRITVVAGGESVPIFEDFVDSSIGYYTVTGLDLLCLQHGQCFMLSLAAGTTGAFSRKNRATHCNRTGQKLFFAWNPVILTVVKPFFNRSGAKCNLGVCLHGSDTVASFCMRCFLCRFSELVLEHTLASQGMLTKNALPTAVPAPTDLSFTSVGPDAMRVAWIPPTSVVLSSFLVRYSPVKNEEDIAELTISPTDRSVYLQNLLPGTEYLVKVYSISEQHESVPLTGVEKTGIDSPTGIDFSDITANTFTVHWIAPRATITGYRVRHQLEHGGGRPKEDRIPPSRNSITLTNLVPGSEYVVSIIAFNGREESLPLVGQQSTVSDVPQDLKITPTSPTSLRISWDAPAVTVRYYRITYGETGGSSPVQEFTVPGTVSDANVSGLKPGVDYTITVYAVTGRGDSPASSKPVTVTYKIEINTPSQMQVTDVQDNSISVRWLPSSSPVTGYRVTTVPKDGHGPTKTKTVPADQTEVTVEGLQPTVEYVINVYAQNQNGESEPLSETTVTNIDRPKGLTFTEVDVDSIKIAWESPQGQVTSYRVTYSSPEDGIHELLPAPDGEDDTAELHGLRPGSEYTVSIVALHDDKESQPLTGTQSTAIPSPTNLNFAQVTPTSLMVTWSAPNVRLTGYRVRVNPKEKTGPMKEINLSPDSTAAVVSGLMVATKYEVSVYALKDSLTSRPAQGVVTTLENVSPPRRARVGDVTETTITINWRTKTETITGFQVDVIPASGQNPIQRTIKPDLRVYTITGLQPGTDYKIHLYALNDNARSSPVVIDASTNVDAPSNLRFLTTTSNSLLITWQPPRAKITGYIIKYSKPGAQLKELLPRPHPGTTEATIIGLEPGTEYTIYITAVKNNQKSEPLIGRKKTDELPTLVTQTHPNQPEILDVPSIDERPPYFTNNRYDNGNGIQLPGTTGQHPSIGHQGQQVFFEEHGFRRTTPPTTATPSKHRPRPQPPNVDETEALSRTTISWRPLLESTEYLISCLPVGNDEETLQFRVPGTSSSATLTGLTRGATYNIIVEAIKDHRRQKVLEEVVTVDNTVSEGLNQPTDDSCYDTYTGSFYSIGEEWERLSETGFKLWCQCLGFGSGHFRCDSSKWCHDNGVNYKIGKKWDRQGENGQMMSCTCLGNGKGEFKCEPHEATCYDDGKMYHVGEQWQKEYLGAICSCTCYGGQQGWRCDNCRRPNVDAASEGSSGHTYTHFTQRYHQSTNTNVNCPIECFMPLDVQADTQHPRGQ</sequence>
<dbReference type="InterPro" id="IPR000083">
    <property type="entry name" value="Fibronectin_type1"/>
</dbReference>
<gene>
    <name evidence="12" type="primary">FN1</name>
</gene>
<evidence type="ECO:0000259" key="11">
    <source>
        <dbReference type="PROSITE" id="PS51091"/>
    </source>
</evidence>
<feature type="domain" description="Fibronectin type-III" evidence="10">
    <location>
        <begin position="1352"/>
        <end position="1444"/>
    </location>
</feature>
<dbReference type="FunFam" id="2.60.40.10:FF:000364">
    <property type="entry name" value="fibronectin isoform X1"/>
    <property type="match status" value="1"/>
</dbReference>
<dbReference type="PANTHER" id="PTHR46708:SF8">
    <property type="entry name" value="FIBRONECTIN"/>
    <property type="match status" value="1"/>
</dbReference>
<dbReference type="SMART" id="SM00058">
    <property type="entry name" value="FN1"/>
    <property type="match status" value="3"/>
</dbReference>
<feature type="domain" description="Fibronectin type-III" evidence="10">
    <location>
        <begin position="1182"/>
        <end position="1273"/>
    </location>
</feature>
<feature type="domain" description="Fibronectin type-III" evidence="10">
    <location>
        <begin position="913"/>
        <end position="1000"/>
    </location>
</feature>
<evidence type="ECO:0000256" key="5">
    <source>
        <dbReference type="ARBA" id="ARBA00022889"/>
    </source>
</evidence>
<dbReference type="Gene3D" id="2.60.40.10">
    <property type="entry name" value="Immunoglobulins"/>
    <property type="match status" value="13"/>
</dbReference>
<dbReference type="OMA" id="QRWEKSY"/>
<feature type="domain" description="Fibronectin type-III" evidence="10">
    <location>
        <begin position="1095"/>
        <end position="1181"/>
    </location>
</feature>
<evidence type="ECO:0000256" key="4">
    <source>
        <dbReference type="ARBA" id="ARBA00022737"/>
    </source>
</evidence>
<dbReference type="Gene3D" id="2.10.70.10">
    <property type="entry name" value="Complement Module, domain 1"/>
    <property type="match status" value="3"/>
</dbReference>
<dbReference type="FunFam" id="2.60.40.10:FF:000417">
    <property type="entry name" value="Fibronectin 1"/>
    <property type="match status" value="1"/>
</dbReference>
<feature type="domain" description="Fibronectin type-III" evidence="10">
    <location>
        <begin position="727"/>
        <end position="818"/>
    </location>
</feature>
<dbReference type="GO" id="GO:0007399">
    <property type="term" value="P:nervous system development"/>
    <property type="evidence" value="ECO:0007669"/>
    <property type="project" value="TreeGrafter"/>
</dbReference>
<dbReference type="Proteomes" id="UP000594220">
    <property type="component" value="Unplaced"/>
</dbReference>
<keyword evidence="5" id="KW-0130">Cell adhesion</keyword>
<evidence type="ECO:0000256" key="6">
    <source>
        <dbReference type="ARBA" id="ARBA00022960"/>
    </source>
</evidence>
<feature type="domain" description="Fibronectin type-I" evidence="11">
    <location>
        <begin position="1541"/>
        <end position="1581"/>
    </location>
</feature>
<keyword evidence="8" id="KW-0325">Glycoprotein</keyword>
<organism evidence="12 13">
    <name type="scientific">Crocodylus porosus</name>
    <name type="common">Saltwater crocodile</name>
    <name type="synonym">Estuarine crocodile</name>
    <dbReference type="NCBI Taxonomy" id="8502"/>
    <lineage>
        <taxon>Eukaryota</taxon>
        <taxon>Metazoa</taxon>
        <taxon>Chordata</taxon>
        <taxon>Craniata</taxon>
        <taxon>Vertebrata</taxon>
        <taxon>Euteleostomi</taxon>
        <taxon>Archelosauria</taxon>
        <taxon>Archosauria</taxon>
        <taxon>Crocodylia</taxon>
        <taxon>Longirostres</taxon>
        <taxon>Crocodylidae</taxon>
        <taxon>Crocodylus</taxon>
    </lineage>
</organism>
<dbReference type="GO" id="GO:0006953">
    <property type="term" value="P:acute-phase response"/>
    <property type="evidence" value="ECO:0007669"/>
    <property type="project" value="UniProtKB-KW"/>
</dbReference>
<dbReference type="InterPro" id="IPR003961">
    <property type="entry name" value="FN3_dom"/>
</dbReference>
<dbReference type="Ensembl" id="ENSCPRT00005008729.1">
    <property type="protein sequence ID" value="ENSCPRP00005007449.1"/>
    <property type="gene ID" value="ENSCPRG00005003637.1"/>
</dbReference>
<dbReference type="SUPFAM" id="SSF49265">
    <property type="entry name" value="Fibronectin type III"/>
    <property type="match status" value="8"/>
</dbReference>
<dbReference type="GO" id="GO:0005201">
    <property type="term" value="F:extracellular matrix structural constituent"/>
    <property type="evidence" value="ECO:0007669"/>
    <property type="project" value="TreeGrafter"/>
</dbReference>
<dbReference type="FunFam" id="2.10.70.10:FF:000017">
    <property type="entry name" value="Fibronectin isoform X1"/>
    <property type="match status" value="1"/>
</dbReference>
<dbReference type="GO" id="GO:0007160">
    <property type="term" value="P:cell-matrix adhesion"/>
    <property type="evidence" value="ECO:0007669"/>
    <property type="project" value="TreeGrafter"/>
</dbReference>
<dbReference type="FunFam" id="2.60.40.10:FF:000317">
    <property type="entry name" value="fibronectin isoform X1"/>
    <property type="match status" value="1"/>
</dbReference>
<name>A0A7M4EBU4_CROPO</name>
<feature type="domain" description="Fibronectin type-III" evidence="10">
    <location>
        <begin position="639"/>
        <end position="726"/>
    </location>
</feature>
<reference evidence="12" key="1">
    <citation type="submission" date="2025-08" db="UniProtKB">
        <authorList>
            <consortium name="Ensembl"/>
        </authorList>
    </citation>
    <scope>IDENTIFICATION</scope>
</reference>
<dbReference type="GO" id="GO:0043394">
    <property type="term" value="F:proteoglycan binding"/>
    <property type="evidence" value="ECO:0007669"/>
    <property type="project" value="TreeGrafter"/>
</dbReference>
<keyword evidence="13" id="KW-1185">Reference proteome</keyword>
<keyword evidence="2" id="KW-0011">Acute phase</keyword>
<feature type="domain" description="Fibronectin type-I" evidence="11">
    <location>
        <begin position="1497"/>
        <end position="1539"/>
    </location>
</feature>
<dbReference type="PANTHER" id="PTHR46708">
    <property type="entry name" value="TENASCIN"/>
    <property type="match status" value="1"/>
</dbReference>
<dbReference type="GO" id="GO:0008201">
    <property type="term" value="F:heparin binding"/>
    <property type="evidence" value="ECO:0007669"/>
    <property type="project" value="UniProtKB-KW"/>
</dbReference>
<proteinExistence type="predicted"/>
<evidence type="ECO:0000256" key="1">
    <source>
        <dbReference type="ARBA" id="ARBA00020368"/>
    </source>
</evidence>
<evidence type="ECO:0000256" key="7">
    <source>
        <dbReference type="ARBA" id="ARBA00023157"/>
    </source>
</evidence>